<dbReference type="EMBL" id="CP001810">
    <property type="protein sequence ID" value="ADL34625.1"/>
    <property type="molecule type" value="Genomic_DNA"/>
</dbReference>
<dbReference type="eggNOG" id="COG0202">
    <property type="taxonomic scope" value="Bacteria"/>
</dbReference>
<dbReference type="Pfam" id="PF03118">
    <property type="entry name" value="RNA_pol_A_CTD"/>
    <property type="match status" value="1"/>
</dbReference>
<dbReference type="SUPFAM" id="SSF47789">
    <property type="entry name" value="C-terminal domain of RNA polymerase alpha subunit"/>
    <property type="match status" value="1"/>
</dbReference>
<dbReference type="HOGENOM" id="CLU_1988494_0_0_9"/>
<dbReference type="KEGG" id="bpb:bpr_I1891"/>
<proteinExistence type="predicted"/>
<evidence type="ECO:0000313" key="3">
    <source>
        <dbReference type="Proteomes" id="UP000001299"/>
    </source>
</evidence>
<dbReference type="Proteomes" id="UP000001299">
    <property type="component" value="Chromosome 1"/>
</dbReference>
<dbReference type="AlphaFoldDB" id="E0RWU9"/>
<reference evidence="2 3" key="1">
    <citation type="journal article" date="2010" name="PLoS ONE">
        <title>The glycobiome of the rumen bacterium Butyrivibrio proteoclasticus B316(T) highlights adaptation to a polysaccharide-rich environment.</title>
        <authorList>
            <person name="Kelly W.J."/>
            <person name="Leahy S.C."/>
            <person name="Altermann E."/>
            <person name="Yeoman C.J."/>
            <person name="Dunne J.C."/>
            <person name="Kong Z."/>
            <person name="Pacheco D.M."/>
            <person name="Li D."/>
            <person name="Noel S.J."/>
            <person name="Moon C.D."/>
            <person name="Cookson A.L."/>
            <person name="Attwood G.T."/>
        </authorList>
    </citation>
    <scope>NUCLEOTIDE SEQUENCE [LARGE SCALE GENOMIC DNA]</scope>
    <source>
        <strain evidence="3">ATCC 51982 / DSM 14932 / B316</strain>
    </source>
</reference>
<dbReference type="RefSeq" id="WP_013281279.1">
    <property type="nucleotide sequence ID" value="NC_014387.1"/>
</dbReference>
<dbReference type="Gene3D" id="1.10.150.20">
    <property type="entry name" value="5' to 3' exonuclease, C-terminal subdomain"/>
    <property type="match status" value="1"/>
</dbReference>
<dbReference type="GO" id="GO:0003899">
    <property type="term" value="F:DNA-directed RNA polymerase activity"/>
    <property type="evidence" value="ECO:0007669"/>
    <property type="project" value="InterPro"/>
</dbReference>
<evidence type="ECO:0000313" key="2">
    <source>
        <dbReference type="EMBL" id="ADL34625.1"/>
    </source>
</evidence>
<dbReference type="GO" id="GO:0003677">
    <property type="term" value="F:DNA binding"/>
    <property type="evidence" value="ECO:0007669"/>
    <property type="project" value="InterPro"/>
</dbReference>
<dbReference type="InterPro" id="IPR011260">
    <property type="entry name" value="RNAP_asu_C"/>
</dbReference>
<keyword evidence="3" id="KW-1185">Reference proteome</keyword>
<organism evidence="2 3">
    <name type="scientific">Butyrivibrio proteoclasticus (strain ATCC 51982 / DSM 14932 / B316)</name>
    <name type="common">Clostridium proteoclasticum</name>
    <dbReference type="NCBI Taxonomy" id="515622"/>
    <lineage>
        <taxon>Bacteria</taxon>
        <taxon>Bacillati</taxon>
        <taxon>Bacillota</taxon>
        <taxon>Clostridia</taxon>
        <taxon>Lachnospirales</taxon>
        <taxon>Lachnospiraceae</taxon>
        <taxon>Butyrivibrio</taxon>
    </lineage>
</organism>
<protein>
    <submittedName>
        <fullName evidence="2">RNA polymerase alpha subunit C terminal domain-containing protein</fullName>
    </submittedName>
</protein>
<feature type="domain" description="RNA polymerase alpha subunit C-terminal" evidence="1">
    <location>
        <begin position="39"/>
        <end position="96"/>
    </location>
</feature>
<gene>
    <name evidence="2" type="ordered locus">bpr_I1891</name>
</gene>
<dbReference type="GO" id="GO:0006351">
    <property type="term" value="P:DNA-templated transcription"/>
    <property type="evidence" value="ECO:0007669"/>
    <property type="project" value="InterPro"/>
</dbReference>
<sequence>MSENQSQALSQIIEQITGDHVYEKKGSRFFFKIYLNSQMSETPIESLELGVRAYNSLKRAGYSTIGELAESIASGTEISKIRNCGTKSCREIMEKLFLYQYSALPKEKRAKYILEVVQMNAERKN</sequence>
<evidence type="ECO:0000259" key="1">
    <source>
        <dbReference type="Pfam" id="PF03118"/>
    </source>
</evidence>
<dbReference type="STRING" id="515622.bpr_I1891"/>
<accession>E0RWU9</accession>
<name>E0RWU9_BUTPB</name>